<sequence length="153" mass="17020">MQIHFEEHCLVQGRLRGSIERFSKFRNLVSKFRMLFDTWFRNYGEYLIIRGNTRQALEYKGSRGGVRGCAGNGFDTGSSGKPPMQPVGAESGRFFEAGSKILEAGLRRLQIIEIAISTFLSLCRARRTTGRKSGGKTKKDIGSSAKISAVGFF</sequence>
<proteinExistence type="predicted"/>
<organism evidence="1 2">
    <name type="scientific">Rhizobium leguminosarum</name>
    <dbReference type="NCBI Taxonomy" id="384"/>
    <lineage>
        <taxon>Bacteria</taxon>
        <taxon>Pseudomonadati</taxon>
        <taxon>Pseudomonadota</taxon>
        <taxon>Alphaproteobacteria</taxon>
        <taxon>Hyphomicrobiales</taxon>
        <taxon>Rhizobiaceae</taxon>
        <taxon>Rhizobium/Agrobacterium group</taxon>
        <taxon>Rhizobium</taxon>
    </lineage>
</organism>
<gene>
    <name evidence="1" type="ORF">EHI47_14540</name>
</gene>
<name>A0A444I111_RHILE</name>
<evidence type="ECO:0000313" key="2">
    <source>
        <dbReference type="Proteomes" id="UP000283817"/>
    </source>
</evidence>
<protein>
    <submittedName>
        <fullName evidence="1">Uncharacterized protein</fullName>
    </submittedName>
</protein>
<dbReference type="Proteomes" id="UP000283817">
    <property type="component" value="Unassembled WGS sequence"/>
</dbReference>
<evidence type="ECO:0000313" key="1">
    <source>
        <dbReference type="EMBL" id="RWX30665.1"/>
    </source>
</evidence>
<reference evidence="1 2" key="1">
    <citation type="submission" date="2019-01" db="EMBL/GenBank/DDBJ databases">
        <title>RHIZO-ID as a novel technology for direct rhizobia identification.</title>
        <authorList>
            <person name="De Meyer S.E."/>
        </authorList>
    </citation>
    <scope>NUCLEOTIDE SEQUENCE [LARGE SCALE GENOMIC DNA]</scope>
    <source>
        <strain evidence="1 2">WSM448</strain>
    </source>
</reference>
<dbReference type="AlphaFoldDB" id="A0A444I111"/>
<comment type="caution">
    <text evidence="1">The sequence shown here is derived from an EMBL/GenBank/DDBJ whole genome shotgun (WGS) entry which is preliminary data.</text>
</comment>
<accession>A0A444I111</accession>
<dbReference type="RefSeq" id="WP_128410828.1">
    <property type="nucleotide sequence ID" value="NZ_SBHX01000035.1"/>
</dbReference>
<dbReference type="EMBL" id="SBHX01000035">
    <property type="protein sequence ID" value="RWX30665.1"/>
    <property type="molecule type" value="Genomic_DNA"/>
</dbReference>